<reference evidence="3" key="1">
    <citation type="journal article" date="2019" name="Int. J. Syst. Evol. Microbiol.">
        <title>The Global Catalogue of Microorganisms (GCM) 10K type strain sequencing project: providing services to taxonomists for standard genome sequencing and annotation.</title>
        <authorList>
            <consortium name="The Broad Institute Genomics Platform"/>
            <consortium name="The Broad Institute Genome Sequencing Center for Infectious Disease"/>
            <person name="Wu L."/>
            <person name="Ma J."/>
        </authorList>
    </citation>
    <scope>NUCLEOTIDE SEQUENCE [LARGE SCALE GENOMIC DNA]</scope>
    <source>
        <strain evidence="3">CGMCC 4.7289</strain>
    </source>
</reference>
<dbReference type="PANTHER" id="PTHR42924">
    <property type="entry name" value="EXONUCLEASE"/>
    <property type="match status" value="1"/>
</dbReference>
<dbReference type="InterPro" id="IPR016195">
    <property type="entry name" value="Pol/histidinol_Pase-like"/>
</dbReference>
<evidence type="ECO:0000313" key="2">
    <source>
        <dbReference type="EMBL" id="MFC4133366.1"/>
    </source>
</evidence>
<dbReference type="Pfam" id="PF02811">
    <property type="entry name" value="PHP"/>
    <property type="match status" value="1"/>
</dbReference>
<dbReference type="InterPro" id="IPR003141">
    <property type="entry name" value="Pol/His_phosphatase_N"/>
</dbReference>
<gene>
    <name evidence="2" type="ORF">ACFOZ4_22375</name>
</gene>
<feature type="domain" description="Polymerase/histidinol phosphatase N-terminal" evidence="1">
    <location>
        <begin position="5"/>
        <end position="69"/>
    </location>
</feature>
<dbReference type="InterPro" id="IPR004013">
    <property type="entry name" value="PHP_dom"/>
</dbReference>
<organism evidence="2 3">
    <name type="scientific">Hamadaea flava</name>
    <dbReference type="NCBI Taxonomy" id="1742688"/>
    <lineage>
        <taxon>Bacteria</taxon>
        <taxon>Bacillati</taxon>
        <taxon>Actinomycetota</taxon>
        <taxon>Actinomycetes</taxon>
        <taxon>Micromonosporales</taxon>
        <taxon>Micromonosporaceae</taxon>
        <taxon>Hamadaea</taxon>
    </lineage>
</organism>
<proteinExistence type="predicted"/>
<protein>
    <submittedName>
        <fullName evidence="2">PHP domain-containing protein</fullName>
    </submittedName>
</protein>
<dbReference type="InterPro" id="IPR052018">
    <property type="entry name" value="PHP_domain"/>
</dbReference>
<keyword evidence="3" id="KW-1185">Reference proteome</keyword>
<evidence type="ECO:0000259" key="1">
    <source>
        <dbReference type="SMART" id="SM00481"/>
    </source>
</evidence>
<dbReference type="Gene3D" id="1.10.150.650">
    <property type="match status" value="1"/>
</dbReference>
<dbReference type="SMART" id="SM00481">
    <property type="entry name" value="POLIIIAc"/>
    <property type="match status" value="1"/>
</dbReference>
<dbReference type="SUPFAM" id="SSF89550">
    <property type="entry name" value="PHP domain-like"/>
    <property type="match status" value="1"/>
</dbReference>
<dbReference type="Proteomes" id="UP001595816">
    <property type="component" value="Unassembled WGS sequence"/>
</dbReference>
<dbReference type="Gene3D" id="3.20.20.140">
    <property type="entry name" value="Metal-dependent hydrolases"/>
    <property type="match status" value="1"/>
</dbReference>
<comment type="caution">
    <text evidence="2">The sequence shown here is derived from an EMBL/GenBank/DDBJ whole genome shotgun (WGS) entry which is preliminary data.</text>
</comment>
<accession>A0ABV8LQQ8</accession>
<dbReference type="CDD" id="cd07438">
    <property type="entry name" value="PHP_HisPPase_AMP"/>
    <property type="match status" value="1"/>
</dbReference>
<dbReference type="PANTHER" id="PTHR42924:SF3">
    <property type="entry name" value="POLYMERASE_HISTIDINOL PHOSPHATASE N-TERMINAL DOMAIN-CONTAINING PROTEIN"/>
    <property type="match status" value="1"/>
</dbReference>
<name>A0ABV8LQQ8_9ACTN</name>
<sequence>MGGVIDLHTHSTASDGTDTPTELVRHAVAAGLDVVGLTDHDTTAGWAPAVEALPPGLTLIRGAEVSCRWFGPDRSVGLHMLAYLFDPAEPAFAAELARVKQARESRAERMVTLLREDGVDIDWEEIRAFAAGGTVGRPHIAQALVRAGLVGTVSEAFASQWLGARYRVPKEDVEVFTALKLIRGAGGVPVFAHPLAARRGPIVPDELIAELATAGLFGIEADHEDHTPAERAHVRELAADLDLVVTGSSDYHGANKVVRLGANTTAPEALDRIVDAASGVEPVKA</sequence>
<dbReference type="RefSeq" id="WP_253760838.1">
    <property type="nucleotide sequence ID" value="NZ_JAMZDZ010000001.1"/>
</dbReference>
<dbReference type="EMBL" id="JBHSAY010000010">
    <property type="protein sequence ID" value="MFC4133366.1"/>
    <property type="molecule type" value="Genomic_DNA"/>
</dbReference>
<evidence type="ECO:0000313" key="3">
    <source>
        <dbReference type="Proteomes" id="UP001595816"/>
    </source>
</evidence>